<evidence type="ECO:0000313" key="1">
    <source>
        <dbReference type="EMBL" id="CAG8825390.1"/>
    </source>
</evidence>
<gene>
    <name evidence="1" type="ORF">GMARGA_LOCUS28829</name>
</gene>
<keyword evidence="2" id="KW-1185">Reference proteome</keyword>
<sequence>YLFLLDLVDPCDASLVVPVDTVDTFSSLLRYLNWILKKFSEPKQSSNVLIT</sequence>
<name>A0ABN7WB20_GIGMA</name>
<dbReference type="Proteomes" id="UP000789901">
    <property type="component" value="Unassembled WGS sequence"/>
</dbReference>
<evidence type="ECO:0000313" key="2">
    <source>
        <dbReference type="Proteomes" id="UP000789901"/>
    </source>
</evidence>
<feature type="non-terminal residue" evidence="1">
    <location>
        <position position="1"/>
    </location>
</feature>
<protein>
    <submittedName>
        <fullName evidence="1">32147_t:CDS:1</fullName>
    </submittedName>
</protein>
<organism evidence="1 2">
    <name type="scientific">Gigaspora margarita</name>
    <dbReference type="NCBI Taxonomy" id="4874"/>
    <lineage>
        <taxon>Eukaryota</taxon>
        <taxon>Fungi</taxon>
        <taxon>Fungi incertae sedis</taxon>
        <taxon>Mucoromycota</taxon>
        <taxon>Glomeromycotina</taxon>
        <taxon>Glomeromycetes</taxon>
        <taxon>Diversisporales</taxon>
        <taxon>Gigasporaceae</taxon>
        <taxon>Gigaspora</taxon>
    </lineage>
</organism>
<reference evidence="1 2" key="1">
    <citation type="submission" date="2021-06" db="EMBL/GenBank/DDBJ databases">
        <authorList>
            <person name="Kallberg Y."/>
            <person name="Tangrot J."/>
            <person name="Rosling A."/>
        </authorList>
    </citation>
    <scope>NUCLEOTIDE SEQUENCE [LARGE SCALE GENOMIC DNA]</scope>
    <source>
        <strain evidence="1 2">120-4 pot B 10/14</strain>
    </source>
</reference>
<accession>A0ABN7WB20</accession>
<proteinExistence type="predicted"/>
<comment type="caution">
    <text evidence="1">The sequence shown here is derived from an EMBL/GenBank/DDBJ whole genome shotgun (WGS) entry which is preliminary data.</text>
</comment>
<dbReference type="EMBL" id="CAJVQB010037631">
    <property type="protein sequence ID" value="CAG8825390.1"/>
    <property type="molecule type" value="Genomic_DNA"/>
</dbReference>